<gene>
    <name evidence="8" type="ORF">DK427_08805</name>
</gene>
<evidence type="ECO:0000256" key="4">
    <source>
        <dbReference type="ARBA" id="ARBA00022989"/>
    </source>
</evidence>
<comment type="subcellular location">
    <subcellularLocation>
        <location evidence="1">Membrane</location>
        <topology evidence="1">Multi-pass membrane protein</topology>
    </subcellularLocation>
</comment>
<feature type="transmembrane region" description="Helical" evidence="6">
    <location>
        <begin position="6"/>
        <end position="22"/>
    </location>
</feature>
<evidence type="ECO:0000256" key="5">
    <source>
        <dbReference type="ARBA" id="ARBA00023136"/>
    </source>
</evidence>
<comment type="similarity">
    <text evidence="2">Belongs to the GtrA family.</text>
</comment>
<organism evidence="8 9">
    <name type="scientific">Methylobacterium radiodurans</name>
    <dbReference type="NCBI Taxonomy" id="2202828"/>
    <lineage>
        <taxon>Bacteria</taxon>
        <taxon>Pseudomonadati</taxon>
        <taxon>Pseudomonadota</taxon>
        <taxon>Alphaproteobacteria</taxon>
        <taxon>Hyphomicrobiales</taxon>
        <taxon>Methylobacteriaceae</taxon>
        <taxon>Methylobacterium</taxon>
    </lineage>
</organism>
<accession>A0A2U8VZM6</accession>
<dbReference type="OrthoDB" id="7060875at2"/>
<protein>
    <submittedName>
        <fullName evidence="8">GtrA family protein</fullName>
    </submittedName>
</protein>
<dbReference type="PANTHER" id="PTHR38459:SF1">
    <property type="entry name" value="PROPHAGE BACTOPRENOL-LINKED GLUCOSE TRANSLOCASE HOMOLOG"/>
    <property type="match status" value="1"/>
</dbReference>
<feature type="transmembrane region" description="Helical" evidence="6">
    <location>
        <begin position="71"/>
        <end position="93"/>
    </location>
</feature>
<evidence type="ECO:0000256" key="2">
    <source>
        <dbReference type="ARBA" id="ARBA00009399"/>
    </source>
</evidence>
<keyword evidence="5 6" id="KW-0472">Membrane</keyword>
<evidence type="ECO:0000256" key="1">
    <source>
        <dbReference type="ARBA" id="ARBA00004141"/>
    </source>
</evidence>
<dbReference type="PANTHER" id="PTHR38459">
    <property type="entry name" value="PROPHAGE BACTOPRENOL-LINKED GLUCOSE TRANSLOCASE HOMOLOG"/>
    <property type="match status" value="1"/>
</dbReference>
<dbReference type="InterPro" id="IPR007267">
    <property type="entry name" value="GtrA_DPMS_TM"/>
</dbReference>
<feature type="domain" description="GtrA/DPMS transmembrane" evidence="7">
    <location>
        <begin position="7"/>
        <end position="128"/>
    </location>
</feature>
<dbReference type="InterPro" id="IPR051401">
    <property type="entry name" value="GtrA_CellWall_Glycosyl"/>
</dbReference>
<dbReference type="KEGG" id="meti:DK427_08805"/>
<dbReference type="Pfam" id="PF04138">
    <property type="entry name" value="GtrA_DPMS_TM"/>
    <property type="match status" value="1"/>
</dbReference>
<evidence type="ECO:0000256" key="6">
    <source>
        <dbReference type="SAM" id="Phobius"/>
    </source>
</evidence>
<dbReference type="GO" id="GO:0000271">
    <property type="term" value="P:polysaccharide biosynthetic process"/>
    <property type="evidence" value="ECO:0007669"/>
    <property type="project" value="InterPro"/>
</dbReference>
<evidence type="ECO:0000256" key="3">
    <source>
        <dbReference type="ARBA" id="ARBA00022692"/>
    </source>
</evidence>
<dbReference type="EMBL" id="CP029551">
    <property type="protein sequence ID" value="AWN38918.1"/>
    <property type="molecule type" value="Genomic_DNA"/>
</dbReference>
<keyword evidence="3 6" id="KW-0812">Transmembrane</keyword>
<name>A0A2U8VZM6_9HYPH</name>
<dbReference type="GO" id="GO:0005886">
    <property type="term" value="C:plasma membrane"/>
    <property type="evidence" value="ECO:0007669"/>
    <property type="project" value="TreeGrafter"/>
</dbReference>
<keyword evidence="4 6" id="KW-1133">Transmembrane helix</keyword>
<keyword evidence="9" id="KW-1185">Reference proteome</keyword>
<dbReference type="Proteomes" id="UP000246058">
    <property type="component" value="Chromosome"/>
</dbReference>
<reference evidence="8 9" key="1">
    <citation type="submission" date="2018-05" db="EMBL/GenBank/DDBJ databases">
        <title>Complete Genome Sequence of Methylobacterium sp. 17Sr1-43.</title>
        <authorList>
            <person name="Srinivasan S."/>
        </authorList>
    </citation>
    <scope>NUCLEOTIDE SEQUENCE [LARGE SCALE GENOMIC DNA]</scope>
    <source>
        <strain evidence="8 9">17Sr1-43</strain>
    </source>
</reference>
<sequence>MDHPVIRFLIAGGSAAAINWLARLALSPVLPFGAALIVAQGIGLVAGFWLYRAFVFRAAGGSLRRQLPAFLGVNAASAVIVLAVSLAASAALVRGLGLTVPVAEGIGHALGIGAGAVANYLGHRFVTFAGLADLGAAR</sequence>
<evidence type="ECO:0000313" key="9">
    <source>
        <dbReference type="Proteomes" id="UP000246058"/>
    </source>
</evidence>
<dbReference type="AlphaFoldDB" id="A0A2U8VZM6"/>
<feature type="transmembrane region" description="Helical" evidence="6">
    <location>
        <begin position="29"/>
        <end position="51"/>
    </location>
</feature>
<evidence type="ECO:0000259" key="7">
    <source>
        <dbReference type="Pfam" id="PF04138"/>
    </source>
</evidence>
<evidence type="ECO:0000313" key="8">
    <source>
        <dbReference type="EMBL" id="AWN38918.1"/>
    </source>
</evidence>
<proteinExistence type="inferred from homology"/>